<accession>A0ABR7BID7</accession>
<gene>
    <name evidence="1" type="ORF">H8S56_18130</name>
</gene>
<dbReference type="Proteomes" id="UP000660131">
    <property type="component" value="Unassembled WGS sequence"/>
</dbReference>
<name>A0ABR7BID7_9PSED</name>
<sequence length="76" mass="7629">MLDNTLITNKATVGVAYADKGLNDTTLGAKVLSSVSTDAASVSGTLAILSLIPSATAGQTSGSSLRMWVGCRPLTS</sequence>
<evidence type="ECO:0000313" key="1">
    <source>
        <dbReference type="EMBL" id="MBC3956928.1"/>
    </source>
</evidence>
<proteinExistence type="predicted"/>
<dbReference type="EMBL" id="JACONV010000015">
    <property type="protein sequence ID" value="MBC3956928.1"/>
    <property type="molecule type" value="Genomic_DNA"/>
</dbReference>
<evidence type="ECO:0000313" key="2">
    <source>
        <dbReference type="Proteomes" id="UP000660131"/>
    </source>
</evidence>
<organism evidence="1 2">
    <name type="scientific">Pseudomonas triticifolii</name>
    <dbReference type="NCBI Taxonomy" id="2762592"/>
    <lineage>
        <taxon>Bacteria</taxon>
        <taxon>Pseudomonadati</taxon>
        <taxon>Pseudomonadota</taxon>
        <taxon>Gammaproteobacteria</taxon>
        <taxon>Pseudomonadales</taxon>
        <taxon>Pseudomonadaceae</taxon>
        <taxon>Pseudomonas</taxon>
    </lineage>
</organism>
<protein>
    <submittedName>
        <fullName evidence="1">Uncharacterized protein</fullName>
    </submittedName>
</protein>
<comment type="caution">
    <text evidence="1">The sequence shown here is derived from an EMBL/GenBank/DDBJ whole genome shotgun (WGS) entry which is preliminary data.</text>
</comment>
<dbReference type="RefSeq" id="WP_187519393.1">
    <property type="nucleotide sequence ID" value="NZ_JACONV010000015.1"/>
</dbReference>
<keyword evidence="2" id="KW-1185">Reference proteome</keyword>
<reference evidence="1 2" key="1">
    <citation type="submission" date="2020-08" db="EMBL/GenBank/DDBJ databases">
        <title>Putative novel bacterial strains isolated from necrotic wheat leaf tissues caused by Xanthomonas translucens.</title>
        <authorList>
            <person name="Tambong J.T."/>
        </authorList>
    </citation>
    <scope>NUCLEOTIDE SEQUENCE [LARGE SCALE GENOMIC DNA]</scope>
    <source>
        <strain evidence="1 2">DOAB 1067</strain>
    </source>
</reference>